<evidence type="ECO:0000256" key="5">
    <source>
        <dbReference type="ARBA" id="ARBA00022741"/>
    </source>
</evidence>
<evidence type="ECO:0000259" key="13">
    <source>
        <dbReference type="PROSITE" id="PS50802"/>
    </source>
</evidence>
<accession>A0A9Y1LVA0</accession>
<feature type="domain" description="RdRp catalytic" evidence="12">
    <location>
        <begin position="1815"/>
        <end position="1922"/>
    </location>
</feature>
<dbReference type="GO" id="GO:0003724">
    <property type="term" value="F:RNA helicase activity"/>
    <property type="evidence" value="ECO:0007669"/>
    <property type="project" value="UniProtKB-EC"/>
</dbReference>
<dbReference type="Pfam" id="PF13532">
    <property type="entry name" value="2OG-FeII_Oxy_2"/>
    <property type="match status" value="1"/>
</dbReference>
<dbReference type="Gene3D" id="3.40.50.300">
    <property type="entry name" value="P-loop containing nucleotide triphosphate hydrolases"/>
    <property type="match status" value="1"/>
</dbReference>
<sequence length="2032" mass="229685">MALTYRSPIEEVLNRFTSEEQSRVSSTSVSRLTQFEVNNHKLFSYSMAEKAKEKLIKVGIYLSPFSFEPHSHPVCKTLENHILYNILVNKLDNSFYAIGIKGSKVNFLKSRSKNLSMLEYVNRVVTSADKYRYGSDFTTLSSKQILNLNSKQGLENCGTLRELVPLVKMSKRRNFFLHDELHYWSPQDLMLFLDSTNPDILLATVVFPPEILAGAQESLNPWCYSFQRHGSKLTFFPDGVQSEAYTQPLNSGYILKASRIVCPSGQIYSVDLVYSAFAHHIVSITKGDLPGLERRFFSNFEATGVKHLNQLSYSIRDCIPVSAELISKLYRYIRTLKKPDLQSCMAKLSQIVPNPTGVEIKFTEDFSRLVMEMHAVKSMLMPDTAKIIGAFFASLLPFKMARFFDCYKSTSLDKFIHDLEPFSFSVSTESISSGSFPLFEAVTLGESMTADEVMAILGKMEMSAPPNLSGLTGKFKYSNEAYHGLHHVLDGCGPSIFRRLVRKIAESYCNEFGIYRKSSYVASVAINVLQRKTNSNLDYIFGCDLNPMIVSFVKNFFSSKRATLLVWFADRPMTWFQFSKLRANQKFLRSPILSDDLSLDAFKQLMKLSGEVRSFKPESSLRQLNSFSRGSMQKRQVEGKTVDPFSGFEFTSSGVEQSLPMTTIEALKESQLGLEVKESPIPPSGVPISDNLPEKESTGPHISQSGGSTSSVDPELASTALVFGCLPSEGTENFQFTSANHSDRLFSAVVEDSIINLGVLPPTELMIPGDSEVTELNGRRCYFFTRCKCIDYGHNKIRYKPNPWFAGLDALLAGDGIYYNACLLQIYEAGAGIGFHSDNEKVYHRSPIKTINFCGEANFLVKPKGKRDLGSVASGLFQTGQYFTMDSNFQSYFQHSIQSSSEGRISLTFRHHVNSITGLPIKHTCGEFGDTETLFDVLIKRSFGFSEKNFHTFPVPGDGSCFWHSMGALLGVDGEELKKISAREIAKHKVLGSNPALASQMVNKQYAERESIAAFCRIQSVHLVVLLPDHNFSYEFVPNSNSELTQLFVKLSGEHFEPALPVNGCVVKSIAETLNQTEAKILSVLGRPTNRIILDGLVEGEGLNVEDLEAVFSIFGIYAKVNTERGVFDLNKEGNLHANFELKNGHIMYLRKTPANSFAPSNPIQNFNGLGPELFLKGIVSEVSYKPNWERARNLEESLLNGTTGVLCDRTVNLQKNWLTDGRKVIDNARNIGVVLGTFGSGKSTLFKRFIIKNPSRSIVFVSPRRSLADQIKEDLGLKTRKGKSLRVRVLTLESFIKAVFTFKAASVVLDEVQLYPPGYLDLLMLCLNENCQIYLAGDPCQSDYDSAKDRMLFEGMQGDIFEVLEGKNYKFNASSRRFVSKMFIGRLPCRMNQKEMTDDEDFHWLESIEVASEISHTEYDVVLVSSFEEKKIIQAHLGRDVEVLTFGESTGLTFNVGMILISHESTLSGERRWITALSRFRNNIIFVNLVGNCIEDVCQVFHGRTLFKFLTKTATISDIVSQLPGLPELTNDFGDKVGKSEGVMEAKLAGDPWLKTEIDLMQDEDQEMIELAEEVKQEPWFKTHLPLFELESIRANWVQRIMCREYREVRCGSEVSMQFPDDHPNKYKVTLANAAERFEAIYPRHRGSDSVTFLMAVKKRLSFSNPSAESAKLSRAKPYGKFLLNEFLRKIPIEGRLDSNLLAISKREFEDKKTSKSAAVIENHSGRSCRDWLADVAFIFMKSQFCSKWDNRFRDAKAGQTLACFHHSILCRFAPYMRYIEHKLQTALPKNLYIHSGKNLEDLNEWVIENEFNGMSTESDYEAFDSSQDHYILSFEIELMKHLQLPWDLIEDYVYIKTHLGSKLGKFSIMRFTGEASTFLFNTMANMLFTFLRYDLNGSEAICFAGDDMCANKRLRVSKTHEKFLSKLRLKAKVQFTEKPTFCGWNLCADGIFKRPQLVLERLCVAIEKDNLANCLDSYAIEVGYAFALGERVLQYMDEEALQNHYNCVRFIVKHSHLLKSSVKDLFLSSM</sequence>
<name>A0A9Y1LVA0_9VIRU</name>
<keyword evidence="5" id="KW-0547">Nucleotide-binding</keyword>
<evidence type="ECO:0000256" key="9">
    <source>
        <dbReference type="ARBA" id="ARBA00022953"/>
    </source>
</evidence>
<evidence type="ECO:0000256" key="8">
    <source>
        <dbReference type="ARBA" id="ARBA00022840"/>
    </source>
</evidence>
<keyword evidence="6" id="KW-0378">Hydrolase</keyword>
<dbReference type="GO" id="GO:0006396">
    <property type="term" value="P:RNA processing"/>
    <property type="evidence" value="ECO:0007669"/>
    <property type="project" value="InterPro"/>
</dbReference>
<dbReference type="Pfam" id="PF01443">
    <property type="entry name" value="Viral_helicase1"/>
    <property type="match status" value="1"/>
</dbReference>
<keyword evidence="4" id="KW-0548">Nucleotidyltransferase</keyword>
<evidence type="ECO:0000259" key="14">
    <source>
        <dbReference type="PROSITE" id="PS51471"/>
    </source>
</evidence>
<feature type="domain" description="Alphavirus-like MT" evidence="17">
    <location>
        <begin position="63"/>
        <end position="254"/>
    </location>
</feature>
<dbReference type="GO" id="GO:0003968">
    <property type="term" value="F:RNA-directed RNA polymerase activity"/>
    <property type="evidence" value="ECO:0007669"/>
    <property type="project" value="UniProtKB-KW"/>
</dbReference>
<keyword evidence="3" id="KW-0808">Transferase</keyword>
<feature type="domain" description="(+)RNA virus helicase C-terminal" evidence="16">
    <location>
        <begin position="1211"/>
        <end position="1532"/>
    </location>
</feature>
<dbReference type="InterPro" id="IPR007094">
    <property type="entry name" value="RNA-dir_pol_PSvirus"/>
</dbReference>
<dbReference type="InterPro" id="IPR002588">
    <property type="entry name" value="Alphavirus-like_MT_dom"/>
</dbReference>
<dbReference type="PROSITE" id="PS51492">
    <property type="entry name" value="PEPTIDASE_C23"/>
    <property type="match status" value="1"/>
</dbReference>
<dbReference type="PROSITE" id="PS50507">
    <property type="entry name" value="RDRP_SSRNA_POS"/>
    <property type="match status" value="1"/>
</dbReference>
<dbReference type="SUPFAM" id="SSF51197">
    <property type="entry name" value="Clavaminate synthase-like"/>
    <property type="match status" value="1"/>
</dbReference>
<evidence type="ECO:0000259" key="17">
    <source>
        <dbReference type="PROSITE" id="PS51743"/>
    </source>
</evidence>
<organism evidence="18">
    <name type="scientific">Prunus mume chlorotic leaf curl-associated virus</name>
    <dbReference type="NCBI Taxonomy" id="3035954"/>
    <lineage>
        <taxon>Viruses</taxon>
        <taxon>Riboviria</taxon>
        <taxon>Orthornavirae</taxon>
        <taxon>Kitrinoviricota</taxon>
        <taxon>Alsuviricetes</taxon>
        <taxon>Tymovirales</taxon>
        <taxon>Betaflexiviridae</taxon>
        <taxon>Quinvirinae</taxon>
        <taxon>Foveavirus</taxon>
        <taxon>Foveavirus mumeae</taxon>
    </lineage>
</organism>
<dbReference type="GO" id="GO:0016817">
    <property type="term" value="F:hydrolase activity, acting on acid anhydrides"/>
    <property type="evidence" value="ECO:0007669"/>
    <property type="project" value="InterPro"/>
</dbReference>
<dbReference type="InterPro" id="IPR001788">
    <property type="entry name" value="RNA-dep_RNA_pol_alsuvir"/>
</dbReference>
<comment type="similarity">
    <text evidence="1">Belongs to the potexviruses/carlaviruses RNA replication protein family.</text>
</comment>
<evidence type="ECO:0000256" key="3">
    <source>
        <dbReference type="ARBA" id="ARBA00022679"/>
    </source>
</evidence>
<dbReference type="GO" id="GO:0006351">
    <property type="term" value="P:DNA-templated transcription"/>
    <property type="evidence" value="ECO:0007669"/>
    <property type="project" value="InterPro"/>
</dbReference>
<evidence type="ECO:0000259" key="16">
    <source>
        <dbReference type="PROSITE" id="PS51657"/>
    </source>
</evidence>
<dbReference type="InterPro" id="IPR027417">
    <property type="entry name" value="P-loop_NTPase"/>
</dbReference>
<evidence type="ECO:0000256" key="11">
    <source>
        <dbReference type="SAM" id="MobiDB-lite"/>
    </source>
</evidence>
<evidence type="ECO:0000256" key="4">
    <source>
        <dbReference type="ARBA" id="ARBA00022695"/>
    </source>
</evidence>
<evidence type="ECO:0000256" key="10">
    <source>
        <dbReference type="ARBA" id="ARBA00047984"/>
    </source>
</evidence>
<dbReference type="GO" id="GO:0008174">
    <property type="term" value="F:mRNA methyltransferase activity"/>
    <property type="evidence" value="ECO:0007669"/>
    <property type="project" value="UniProtKB-UniRule"/>
</dbReference>
<dbReference type="GO" id="GO:0003723">
    <property type="term" value="F:RNA binding"/>
    <property type="evidence" value="ECO:0007669"/>
    <property type="project" value="InterPro"/>
</dbReference>
<dbReference type="GO" id="GO:0005524">
    <property type="term" value="F:ATP binding"/>
    <property type="evidence" value="ECO:0007669"/>
    <property type="project" value="UniProtKB-KW"/>
</dbReference>
<feature type="domain" description="OTU" evidence="13">
    <location>
        <begin position="950"/>
        <end position="1062"/>
    </location>
</feature>
<dbReference type="PROSITE" id="PS51743">
    <property type="entry name" value="ALPHAVIRUS_MT"/>
    <property type="match status" value="1"/>
</dbReference>
<evidence type="ECO:0000256" key="6">
    <source>
        <dbReference type="ARBA" id="ARBA00022801"/>
    </source>
</evidence>
<proteinExistence type="inferred from homology"/>
<keyword evidence="8" id="KW-0067">ATP-binding</keyword>
<dbReference type="GO" id="GO:0039694">
    <property type="term" value="P:viral RNA genome replication"/>
    <property type="evidence" value="ECO:0007669"/>
    <property type="project" value="InterPro"/>
</dbReference>
<dbReference type="InterPro" id="IPR008041">
    <property type="entry name" value="Peptidase_C23"/>
</dbReference>
<evidence type="ECO:0000259" key="15">
    <source>
        <dbReference type="PROSITE" id="PS51492"/>
    </source>
</evidence>
<reference evidence="18" key="1">
    <citation type="journal article" date="2022" name="Res Sq">
        <title>Molecular characterization of a novel chlorotic leaf curl-associated foveavirus infecting prune trees.</title>
        <authorList>
            <person name="Zheng L."/>
            <person name="Han Y."/>
            <person name="Gong P."/>
            <person name="Zhou X."/>
            <person name="Wu J."/>
            <person name="Fu S."/>
        </authorList>
    </citation>
    <scope>NUCLEOTIDE SEQUENCE</scope>
    <source>
        <strain evidence="18">Beijing</strain>
    </source>
</reference>
<dbReference type="PROSITE" id="PS51471">
    <property type="entry name" value="FE2OG_OXY"/>
    <property type="match status" value="1"/>
</dbReference>
<dbReference type="SUPFAM" id="SSF52540">
    <property type="entry name" value="P-loop containing nucleoside triphosphate hydrolases"/>
    <property type="match status" value="1"/>
</dbReference>
<feature type="region of interest" description="Disordered" evidence="11">
    <location>
        <begin position="677"/>
        <end position="713"/>
    </location>
</feature>
<protein>
    <submittedName>
        <fullName evidence="18">RNA-dependent RNA polymerase</fullName>
    </submittedName>
</protein>
<dbReference type="InterPro" id="IPR005123">
    <property type="entry name" value="Oxoglu/Fe-dep_dioxygenase_dom"/>
</dbReference>
<feature type="domain" description="Fe2OG dioxygenase" evidence="14">
    <location>
        <begin position="818"/>
        <end position="913"/>
    </location>
</feature>
<dbReference type="PROSITE" id="PS50802">
    <property type="entry name" value="OTU"/>
    <property type="match status" value="1"/>
</dbReference>
<feature type="compositionally biased region" description="Polar residues" evidence="11">
    <location>
        <begin position="700"/>
        <end position="712"/>
    </location>
</feature>
<dbReference type="InterPro" id="IPR027450">
    <property type="entry name" value="AlkB-like"/>
</dbReference>
<dbReference type="CDD" id="cd23245">
    <property type="entry name" value="Betaflexiviridae_RdRp"/>
    <property type="match status" value="1"/>
</dbReference>
<dbReference type="Pfam" id="PF00978">
    <property type="entry name" value="RdRP_2"/>
    <property type="match status" value="1"/>
</dbReference>
<dbReference type="InterPro" id="IPR027351">
    <property type="entry name" value="(+)RNA_virus_helicase_core_dom"/>
</dbReference>
<evidence type="ECO:0000313" key="18">
    <source>
        <dbReference type="EMBL" id="WET56762.1"/>
    </source>
</evidence>
<dbReference type="PROSITE" id="PS51657">
    <property type="entry name" value="PSRV_HELICASE"/>
    <property type="match status" value="1"/>
</dbReference>
<keyword evidence="7" id="KW-0347">Helicase</keyword>
<evidence type="ECO:0000256" key="7">
    <source>
        <dbReference type="ARBA" id="ARBA00022806"/>
    </source>
</evidence>
<dbReference type="Pfam" id="PF05379">
    <property type="entry name" value="Peptidase_C23"/>
    <property type="match status" value="1"/>
</dbReference>
<keyword evidence="9" id="KW-0693">Viral RNA replication</keyword>
<evidence type="ECO:0000256" key="2">
    <source>
        <dbReference type="ARBA" id="ARBA00022484"/>
    </source>
</evidence>
<dbReference type="SUPFAM" id="SSF56672">
    <property type="entry name" value="DNA/RNA polymerases"/>
    <property type="match status" value="1"/>
</dbReference>
<dbReference type="Gene3D" id="2.60.120.590">
    <property type="entry name" value="Alpha-ketoglutarate-dependent dioxygenase AlkB-like"/>
    <property type="match status" value="1"/>
</dbReference>
<gene>
    <name evidence="18" type="primary">orf1</name>
</gene>
<dbReference type="InterPro" id="IPR043502">
    <property type="entry name" value="DNA/RNA_pol_sf"/>
</dbReference>
<keyword evidence="2 18" id="KW-0696">RNA-directed RNA polymerase</keyword>
<dbReference type="InterPro" id="IPR003323">
    <property type="entry name" value="OTU_dom"/>
</dbReference>
<comment type="catalytic activity">
    <reaction evidence="10">
        <text>ATP + H2O = ADP + phosphate + H(+)</text>
        <dbReference type="Rhea" id="RHEA:13065"/>
        <dbReference type="ChEBI" id="CHEBI:15377"/>
        <dbReference type="ChEBI" id="CHEBI:15378"/>
        <dbReference type="ChEBI" id="CHEBI:30616"/>
        <dbReference type="ChEBI" id="CHEBI:43474"/>
        <dbReference type="ChEBI" id="CHEBI:456216"/>
        <dbReference type="EC" id="3.6.4.13"/>
    </reaction>
</comment>
<evidence type="ECO:0000256" key="1">
    <source>
        <dbReference type="ARBA" id="ARBA00008513"/>
    </source>
</evidence>
<dbReference type="Pfam" id="PF01660">
    <property type="entry name" value="Vmethyltransf"/>
    <property type="match status" value="1"/>
</dbReference>
<evidence type="ECO:0000259" key="12">
    <source>
        <dbReference type="PROSITE" id="PS50507"/>
    </source>
</evidence>
<dbReference type="EMBL" id="OP066307">
    <property type="protein sequence ID" value="WET56762.1"/>
    <property type="molecule type" value="Genomic_RNA"/>
</dbReference>
<dbReference type="CDD" id="cd22792">
    <property type="entry name" value="OTU_RDRP-like"/>
    <property type="match status" value="1"/>
</dbReference>
<dbReference type="InterPro" id="IPR037151">
    <property type="entry name" value="AlkB-like_sf"/>
</dbReference>
<feature type="domain" description="Peptidase C23" evidence="15">
    <location>
        <begin position="1061"/>
        <end position="1151"/>
    </location>
</feature>
<dbReference type="GO" id="GO:0016556">
    <property type="term" value="P:mRNA modification"/>
    <property type="evidence" value="ECO:0007669"/>
    <property type="project" value="InterPro"/>
</dbReference>